<dbReference type="PANTHER" id="PTHR34605:SF4">
    <property type="entry name" value="DNA ADENINE METHYLTRANSFERASE"/>
    <property type="match status" value="1"/>
</dbReference>
<dbReference type="KEGG" id="vcn:VOLCADRAFT_90495"/>
<dbReference type="InterPro" id="IPR052925">
    <property type="entry name" value="Phage_Integrase-like_Recomb"/>
</dbReference>
<organism evidence="2">
    <name type="scientific">Volvox carteri f. nagariensis</name>
    <dbReference type="NCBI Taxonomy" id="3068"/>
    <lineage>
        <taxon>Eukaryota</taxon>
        <taxon>Viridiplantae</taxon>
        <taxon>Chlorophyta</taxon>
        <taxon>core chlorophytes</taxon>
        <taxon>Chlorophyceae</taxon>
        <taxon>CS clade</taxon>
        <taxon>Chlamydomonadales</taxon>
        <taxon>Volvocaceae</taxon>
        <taxon>Volvox</taxon>
    </lineage>
</organism>
<dbReference type="PANTHER" id="PTHR34605">
    <property type="entry name" value="PHAGE_INTEGRASE DOMAIN-CONTAINING PROTEIN"/>
    <property type="match status" value="1"/>
</dbReference>
<name>D8TUJ2_VOLCA</name>
<dbReference type="AlphaFoldDB" id="D8TUJ2"/>
<dbReference type="RefSeq" id="XP_002950164.1">
    <property type="nucleotide sequence ID" value="XM_002950118.1"/>
</dbReference>
<sequence>MNQKKQLSRGPRNLDIATLKEVLQLVEYHIHEGAVLVFCGLLRFDDLSHMLVYTDLLHIYRDHMEIFLFKSKTDQHCKGAFVTIGRIGGPCCPVLLLEQLLEAGHYQRTPCTSVWRDGVEADAEDVGPLLHTVKVRRNCLEEVVAALPSTVEAMPYYKFHDTLWTLCVEAAELKFRTSLGTPQLIEATAANGADADADCGGGGACGC</sequence>
<evidence type="ECO:0000313" key="2">
    <source>
        <dbReference type="Proteomes" id="UP000001058"/>
    </source>
</evidence>
<accession>D8TUJ2</accession>
<proteinExistence type="predicted"/>
<keyword evidence="2" id="KW-1185">Reference proteome</keyword>
<protein>
    <submittedName>
        <fullName evidence="1">Uncharacterized protein</fullName>
    </submittedName>
</protein>
<reference evidence="1 2" key="1">
    <citation type="journal article" date="2010" name="Science">
        <title>Genomic analysis of organismal complexity in the multicellular green alga Volvox carteri.</title>
        <authorList>
            <person name="Prochnik S.E."/>
            <person name="Umen J."/>
            <person name="Nedelcu A.M."/>
            <person name="Hallmann A."/>
            <person name="Miller S.M."/>
            <person name="Nishii I."/>
            <person name="Ferris P."/>
            <person name="Kuo A."/>
            <person name="Mitros T."/>
            <person name="Fritz-Laylin L.K."/>
            <person name="Hellsten U."/>
            <person name="Chapman J."/>
            <person name="Simakov O."/>
            <person name="Rensing S.A."/>
            <person name="Terry A."/>
            <person name="Pangilinan J."/>
            <person name="Kapitonov V."/>
            <person name="Jurka J."/>
            <person name="Salamov A."/>
            <person name="Shapiro H."/>
            <person name="Schmutz J."/>
            <person name="Grimwood J."/>
            <person name="Lindquist E."/>
            <person name="Lucas S."/>
            <person name="Grigoriev I.V."/>
            <person name="Schmitt R."/>
            <person name="Kirk D."/>
            <person name="Rokhsar D.S."/>
        </authorList>
    </citation>
    <scope>NUCLEOTIDE SEQUENCE [LARGE SCALE GENOMIC DNA]</scope>
    <source>
        <strain evidence="2">f. Nagariensis / Eve</strain>
    </source>
</reference>
<evidence type="ECO:0000313" key="1">
    <source>
        <dbReference type="EMBL" id="EFJ48832.1"/>
    </source>
</evidence>
<dbReference type="Proteomes" id="UP000001058">
    <property type="component" value="Unassembled WGS sequence"/>
</dbReference>
<dbReference type="OrthoDB" id="550499at2759"/>
<dbReference type="EMBL" id="GL378338">
    <property type="protein sequence ID" value="EFJ48832.1"/>
    <property type="molecule type" value="Genomic_DNA"/>
</dbReference>
<dbReference type="GeneID" id="9619371"/>
<dbReference type="eggNOG" id="ENOG502SSFK">
    <property type="taxonomic scope" value="Eukaryota"/>
</dbReference>
<dbReference type="InParanoid" id="D8TUJ2"/>
<gene>
    <name evidence="1" type="ORF">VOLCADRAFT_90495</name>
</gene>